<name>A0A6A6RA65_9PEZI</name>
<dbReference type="EMBL" id="MU004182">
    <property type="protein sequence ID" value="KAF2501272.1"/>
    <property type="molecule type" value="Genomic_DNA"/>
</dbReference>
<evidence type="ECO:0000313" key="1">
    <source>
        <dbReference type="EMBL" id="KAF2501272.1"/>
    </source>
</evidence>
<accession>A0A6A6RA65</accession>
<sequence length="154" mass="16824">MLTASRRVHFTAKLAGSYKAYPHPQLSAPLSFPSHIIRNHSNSQGSISAQGFISTFSSFSLGSLSQGVLPGLFFTVRMLPSHPHLSYLKSSPCTLQFSNISHSKSHHFTQSQASKAFLSSKSGSMRLENYAIPAHPATSAQHGSMERRFPHPES</sequence>
<protein>
    <submittedName>
        <fullName evidence="1">Uncharacterized protein</fullName>
    </submittedName>
</protein>
<dbReference type="Proteomes" id="UP000799750">
    <property type="component" value="Unassembled WGS sequence"/>
</dbReference>
<organism evidence="1 2">
    <name type="scientific">Lophium mytilinum</name>
    <dbReference type="NCBI Taxonomy" id="390894"/>
    <lineage>
        <taxon>Eukaryota</taxon>
        <taxon>Fungi</taxon>
        <taxon>Dikarya</taxon>
        <taxon>Ascomycota</taxon>
        <taxon>Pezizomycotina</taxon>
        <taxon>Dothideomycetes</taxon>
        <taxon>Pleosporomycetidae</taxon>
        <taxon>Mytilinidiales</taxon>
        <taxon>Mytilinidiaceae</taxon>
        <taxon>Lophium</taxon>
    </lineage>
</organism>
<evidence type="ECO:0000313" key="2">
    <source>
        <dbReference type="Proteomes" id="UP000799750"/>
    </source>
</evidence>
<keyword evidence="2" id="KW-1185">Reference proteome</keyword>
<gene>
    <name evidence="1" type="ORF">BU16DRAFT_195035</name>
</gene>
<proteinExistence type="predicted"/>
<dbReference type="AlphaFoldDB" id="A0A6A6RA65"/>
<reference evidence="1" key="1">
    <citation type="journal article" date="2020" name="Stud. Mycol.">
        <title>101 Dothideomycetes genomes: a test case for predicting lifestyles and emergence of pathogens.</title>
        <authorList>
            <person name="Haridas S."/>
            <person name="Albert R."/>
            <person name="Binder M."/>
            <person name="Bloem J."/>
            <person name="Labutti K."/>
            <person name="Salamov A."/>
            <person name="Andreopoulos B."/>
            <person name="Baker S."/>
            <person name="Barry K."/>
            <person name="Bills G."/>
            <person name="Bluhm B."/>
            <person name="Cannon C."/>
            <person name="Castanera R."/>
            <person name="Culley D."/>
            <person name="Daum C."/>
            <person name="Ezra D."/>
            <person name="Gonzalez J."/>
            <person name="Henrissat B."/>
            <person name="Kuo A."/>
            <person name="Liang C."/>
            <person name="Lipzen A."/>
            <person name="Lutzoni F."/>
            <person name="Magnuson J."/>
            <person name="Mondo S."/>
            <person name="Nolan M."/>
            <person name="Ohm R."/>
            <person name="Pangilinan J."/>
            <person name="Park H.-J."/>
            <person name="Ramirez L."/>
            <person name="Alfaro M."/>
            <person name="Sun H."/>
            <person name="Tritt A."/>
            <person name="Yoshinaga Y."/>
            <person name="Zwiers L.-H."/>
            <person name="Turgeon B."/>
            <person name="Goodwin S."/>
            <person name="Spatafora J."/>
            <person name="Crous P."/>
            <person name="Grigoriev I."/>
        </authorList>
    </citation>
    <scope>NUCLEOTIDE SEQUENCE</scope>
    <source>
        <strain evidence="1">CBS 269.34</strain>
    </source>
</reference>